<gene>
    <name evidence="6" type="ORF">CIB95_09835</name>
</gene>
<evidence type="ECO:0000256" key="3">
    <source>
        <dbReference type="ARBA" id="ARBA00023163"/>
    </source>
</evidence>
<dbReference type="InterPro" id="IPR036271">
    <property type="entry name" value="Tet_transcr_reg_TetR-rel_C_sf"/>
</dbReference>
<feature type="DNA-binding region" description="H-T-H motif" evidence="4">
    <location>
        <begin position="25"/>
        <end position="44"/>
    </location>
</feature>
<dbReference type="InterPro" id="IPR001647">
    <property type="entry name" value="HTH_TetR"/>
</dbReference>
<dbReference type="Gene3D" id="1.10.357.10">
    <property type="entry name" value="Tetracycline Repressor, domain 2"/>
    <property type="match status" value="1"/>
</dbReference>
<dbReference type="AlphaFoldDB" id="A0A263BV65"/>
<evidence type="ECO:0000256" key="4">
    <source>
        <dbReference type="PROSITE-ProRule" id="PRU00335"/>
    </source>
</evidence>
<dbReference type="SUPFAM" id="SSF48498">
    <property type="entry name" value="Tetracyclin repressor-like, C-terminal domain"/>
    <property type="match status" value="1"/>
</dbReference>
<dbReference type="PANTHER" id="PTHR47506:SF3">
    <property type="entry name" value="HTH-TYPE TRANSCRIPTIONAL REGULATOR LMRA"/>
    <property type="match status" value="1"/>
</dbReference>
<evidence type="ECO:0000256" key="1">
    <source>
        <dbReference type="ARBA" id="ARBA00023015"/>
    </source>
</evidence>
<dbReference type="PRINTS" id="PR00455">
    <property type="entry name" value="HTHTETR"/>
</dbReference>
<dbReference type="EMBL" id="NPIA01000004">
    <property type="protein sequence ID" value="OZM57056.1"/>
    <property type="molecule type" value="Genomic_DNA"/>
</dbReference>
<reference evidence="7" key="1">
    <citation type="submission" date="2017-08" db="EMBL/GenBank/DDBJ databases">
        <authorList>
            <person name="Huang Z."/>
        </authorList>
    </citation>
    <scope>NUCLEOTIDE SEQUENCE [LARGE SCALE GENOMIC DNA]</scope>
    <source>
        <strain evidence="7">SA5d-4</strain>
    </source>
</reference>
<proteinExistence type="predicted"/>
<dbReference type="Proteomes" id="UP000217083">
    <property type="component" value="Unassembled WGS sequence"/>
</dbReference>
<evidence type="ECO:0000259" key="5">
    <source>
        <dbReference type="PROSITE" id="PS50977"/>
    </source>
</evidence>
<dbReference type="PROSITE" id="PS50977">
    <property type="entry name" value="HTH_TETR_2"/>
    <property type="match status" value="1"/>
</dbReference>
<feature type="domain" description="HTH tetR-type" evidence="5">
    <location>
        <begin position="2"/>
        <end position="62"/>
    </location>
</feature>
<evidence type="ECO:0000256" key="2">
    <source>
        <dbReference type="ARBA" id="ARBA00023125"/>
    </source>
</evidence>
<dbReference type="Pfam" id="PF16925">
    <property type="entry name" value="TetR_C_13"/>
    <property type="match status" value="1"/>
</dbReference>
<dbReference type="GO" id="GO:0003677">
    <property type="term" value="F:DNA binding"/>
    <property type="evidence" value="ECO:0007669"/>
    <property type="project" value="UniProtKB-UniRule"/>
</dbReference>
<dbReference type="InterPro" id="IPR011075">
    <property type="entry name" value="TetR_C"/>
</dbReference>
<protein>
    <submittedName>
        <fullName evidence="6">TetR family transcriptional regulator</fullName>
    </submittedName>
</protein>
<dbReference type="SUPFAM" id="SSF46689">
    <property type="entry name" value="Homeodomain-like"/>
    <property type="match status" value="1"/>
</dbReference>
<reference evidence="6 7" key="2">
    <citation type="submission" date="2017-09" db="EMBL/GenBank/DDBJ databases">
        <title>Bacillus patelloidae sp. nov., isolated from the intestinal tract of a marine limpet.</title>
        <authorList>
            <person name="Liu R."/>
            <person name="Dong C."/>
            <person name="Shao Z."/>
        </authorList>
    </citation>
    <scope>NUCLEOTIDE SEQUENCE [LARGE SCALE GENOMIC DNA]</scope>
    <source>
        <strain evidence="6 7">SA5d-4</strain>
    </source>
</reference>
<keyword evidence="7" id="KW-1185">Reference proteome</keyword>
<keyword evidence="1" id="KW-0805">Transcription regulation</keyword>
<comment type="caution">
    <text evidence="6">The sequence shown here is derived from an EMBL/GenBank/DDBJ whole genome shotgun (WGS) entry which is preliminary data.</text>
</comment>
<dbReference type="InterPro" id="IPR009057">
    <property type="entry name" value="Homeodomain-like_sf"/>
</dbReference>
<dbReference type="Pfam" id="PF00440">
    <property type="entry name" value="TetR_N"/>
    <property type="match status" value="1"/>
</dbReference>
<keyword evidence="2 4" id="KW-0238">DNA-binding</keyword>
<evidence type="ECO:0000313" key="7">
    <source>
        <dbReference type="Proteomes" id="UP000217083"/>
    </source>
</evidence>
<organism evidence="6 7">
    <name type="scientific">Lottiidibacillus patelloidae</name>
    <dbReference type="NCBI Taxonomy" id="2670334"/>
    <lineage>
        <taxon>Bacteria</taxon>
        <taxon>Bacillati</taxon>
        <taxon>Bacillota</taxon>
        <taxon>Bacilli</taxon>
        <taxon>Bacillales</taxon>
        <taxon>Bacillaceae</taxon>
        <taxon>Lottiidibacillus</taxon>
    </lineage>
</organism>
<dbReference type="PANTHER" id="PTHR47506">
    <property type="entry name" value="TRANSCRIPTIONAL REGULATORY PROTEIN"/>
    <property type="match status" value="1"/>
</dbReference>
<dbReference type="RefSeq" id="WP_094924677.1">
    <property type="nucleotide sequence ID" value="NZ_NPIA01000004.1"/>
</dbReference>
<accession>A0A263BV65</accession>
<name>A0A263BV65_9BACI</name>
<sequence length="206" mass="23786">MSSKKNDIICKVAEIIHSNGYANTKLSDILKETGIGKGQFYHYFQSKQDLSLAVIDYLISEMEKALFTNVLDKDFPPKEKLNLMLDEIYKMQEIGEGKNGCPIGNLAVEISEEEAMFRDKVASFFDLWEKKVQEVLDNMYRNGELRMKIDTKKQARSIIAMIEGAILRVKNSHDIQVFRDTIDVIKFQYRLLENGEINEKNTIHLL</sequence>
<evidence type="ECO:0000313" key="6">
    <source>
        <dbReference type="EMBL" id="OZM57056.1"/>
    </source>
</evidence>
<keyword evidence="3" id="KW-0804">Transcription</keyword>